<dbReference type="GO" id="GO:0008168">
    <property type="term" value="F:methyltransferase activity"/>
    <property type="evidence" value="ECO:0007669"/>
    <property type="project" value="UniProtKB-KW"/>
</dbReference>
<dbReference type="SUPFAM" id="SSF53335">
    <property type="entry name" value="S-adenosyl-L-methionine-dependent methyltransferases"/>
    <property type="match status" value="1"/>
</dbReference>
<evidence type="ECO:0000313" key="4">
    <source>
        <dbReference type="EMBL" id="SMC83941.1"/>
    </source>
</evidence>
<dbReference type="AlphaFoldDB" id="A0A1W2CFK5"/>
<dbReference type="InterPro" id="IPR029063">
    <property type="entry name" value="SAM-dependent_MTases_sf"/>
</dbReference>
<name>A0A1W2CFK5_KIBAR</name>
<dbReference type="Proteomes" id="UP000192674">
    <property type="component" value="Unassembled WGS sequence"/>
</dbReference>
<dbReference type="OrthoDB" id="9805171at2"/>
<dbReference type="PANTHER" id="PTHR43861:SF1">
    <property type="entry name" value="TRANS-ACONITATE 2-METHYLTRANSFERASE"/>
    <property type="match status" value="1"/>
</dbReference>
<gene>
    <name evidence="4" type="ORF">SAMN05661093_01977</name>
</gene>
<dbReference type="Pfam" id="PF13649">
    <property type="entry name" value="Methyltransf_25"/>
    <property type="match status" value="1"/>
</dbReference>
<sequence>MCKPIRCPAVTEPAFLEAIRSSYDTVAEDYAKLVTTLFAQEPLGRAMLSAFAEIVHAGGGGLVADVGCGPGHVTEHLAALGLDAFGIDLSPRMVEIAARTYPERRFEVGSMTALDLPDGQLAGIVAWWSILHTPPESLPVVFAEFHRTLAPGGHLVLGFHVGDEHLRPETSYGHPVSYDAYLLQPDLVEKLLTEAGFAVTARLHADGQKWPQACLLAHTYADD</sequence>
<organism evidence="4 5">
    <name type="scientific">Kibdelosporangium aridum</name>
    <dbReference type="NCBI Taxonomy" id="2030"/>
    <lineage>
        <taxon>Bacteria</taxon>
        <taxon>Bacillati</taxon>
        <taxon>Actinomycetota</taxon>
        <taxon>Actinomycetes</taxon>
        <taxon>Pseudonocardiales</taxon>
        <taxon>Pseudonocardiaceae</taxon>
        <taxon>Kibdelosporangium</taxon>
    </lineage>
</organism>
<evidence type="ECO:0000256" key="1">
    <source>
        <dbReference type="ARBA" id="ARBA00022603"/>
    </source>
</evidence>
<proteinExistence type="predicted"/>
<accession>A0A1W2CFK5</accession>
<protein>
    <submittedName>
        <fullName evidence="4">Methyltransferase domain-containing protein</fullName>
    </submittedName>
</protein>
<dbReference type="Gene3D" id="3.40.50.150">
    <property type="entry name" value="Vaccinia Virus protein VP39"/>
    <property type="match status" value="1"/>
</dbReference>
<reference evidence="4 5" key="1">
    <citation type="submission" date="2017-04" db="EMBL/GenBank/DDBJ databases">
        <authorList>
            <person name="Afonso C.L."/>
            <person name="Miller P.J."/>
            <person name="Scott M.A."/>
            <person name="Spackman E."/>
            <person name="Goraichik I."/>
            <person name="Dimitrov K.M."/>
            <person name="Suarez D.L."/>
            <person name="Swayne D.E."/>
        </authorList>
    </citation>
    <scope>NUCLEOTIDE SEQUENCE [LARGE SCALE GENOMIC DNA]</scope>
    <source>
        <strain evidence="4 5">DSM 43828</strain>
    </source>
</reference>
<evidence type="ECO:0000313" key="5">
    <source>
        <dbReference type="Proteomes" id="UP000192674"/>
    </source>
</evidence>
<dbReference type="PANTHER" id="PTHR43861">
    <property type="entry name" value="TRANS-ACONITATE 2-METHYLTRANSFERASE-RELATED"/>
    <property type="match status" value="1"/>
</dbReference>
<keyword evidence="1 4" id="KW-0489">Methyltransferase</keyword>
<evidence type="ECO:0000259" key="3">
    <source>
        <dbReference type="Pfam" id="PF13649"/>
    </source>
</evidence>
<dbReference type="InterPro" id="IPR041698">
    <property type="entry name" value="Methyltransf_25"/>
</dbReference>
<evidence type="ECO:0000256" key="2">
    <source>
        <dbReference type="ARBA" id="ARBA00022679"/>
    </source>
</evidence>
<dbReference type="RefSeq" id="WP_084425727.1">
    <property type="nucleotide sequence ID" value="NZ_FWXV01000002.1"/>
</dbReference>
<feature type="domain" description="Methyltransferase" evidence="3">
    <location>
        <begin position="63"/>
        <end position="153"/>
    </location>
</feature>
<dbReference type="EMBL" id="FWXV01000002">
    <property type="protein sequence ID" value="SMC83941.1"/>
    <property type="molecule type" value="Genomic_DNA"/>
</dbReference>
<keyword evidence="2 4" id="KW-0808">Transferase</keyword>
<dbReference type="CDD" id="cd02440">
    <property type="entry name" value="AdoMet_MTases"/>
    <property type="match status" value="1"/>
</dbReference>
<dbReference type="GO" id="GO:0032259">
    <property type="term" value="P:methylation"/>
    <property type="evidence" value="ECO:0007669"/>
    <property type="project" value="UniProtKB-KW"/>
</dbReference>
<keyword evidence="5" id="KW-1185">Reference proteome</keyword>